<dbReference type="Proteomes" id="UP000719500">
    <property type="component" value="Unassembled WGS sequence"/>
</dbReference>
<keyword evidence="1 2" id="KW-0238">DNA-binding</keyword>
<dbReference type="SUPFAM" id="SSF48498">
    <property type="entry name" value="Tetracyclin repressor-like, C-terminal domain"/>
    <property type="match status" value="1"/>
</dbReference>
<dbReference type="RefSeq" id="WP_204802941.1">
    <property type="nucleotide sequence ID" value="NZ_JACSNX010000003.1"/>
</dbReference>
<evidence type="ECO:0000256" key="1">
    <source>
        <dbReference type="ARBA" id="ARBA00023125"/>
    </source>
</evidence>
<feature type="DNA-binding region" description="H-T-H motif" evidence="2">
    <location>
        <begin position="31"/>
        <end position="50"/>
    </location>
</feature>
<comment type="caution">
    <text evidence="5">The sequence shown here is derived from an EMBL/GenBank/DDBJ whole genome shotgun (WGS) entry which is preliminary data.</text>
</comment>
<dbReference type="InterPro" id="IPR050109">
    <property type="entry name" value="HTH-type_TetR-like_transc_reg"/>
</dbReference>
<dbReference type="InterPro" id="IPR009057">
    <property type="entry name" value="Homeodomain-like_sf"/>
</dbReference>
<evidence type="ECO:0000313" key="6">
    <source>
        <dbReference type="Proteomes" id="UP000719500"/>
    </source>
</evidence>
<feature type="region of interest" description="Disordered" evidence="3">
    <location>
        <begin position="210"/>
        <end position="229"/>
    </location>
</feature>
<organism evidence="5 6">
    <name type="scientific">Oscillibacter valericigenes</name>
    <dbReference type="NCBI Taxonomy" id="351091"/>
    <lineage>
        <taxon>Bacteria</taxon>
        <taxon>Bacillati</taxon>
        <taxon>Bacillota</taxon>
        <taxon>Clostridia</taxon>
        <taxon>Eubacteriales</taxon>
        <taxon>Oscillospiraceae</taxon>
        <taxon>Oscillibacter</taxon>
    </lineage>
</organism>
<dbReference type="PANTHER" id="PTHR30055">
    <property type="entry name" value="HTH-TYPE TRANSCRIPTIONAL REGULATOR RUTR"/>
    <property type="match status" value="1"/>
</dbReference>
<dbReference type="SUPFAM" id="SSF46689">
    <property type="entry name" value="Homeodomain-like"/>
    <property type="match status" value="1"/>
</dbReference>
<dbReference type="Gene3D" id="1.10.10.60">
    <property type="entry name" value="Homeodomain-like"/>
    <property type="match status" value="1"/>
</dbReference>
<evidence type="ECO:0000259" key="4">
    <source>
        <dbReference type="PROSITE" id="PS50977"/>
    </source>
</evidence>
<feature type="domain" description="HTH tetR-type" evidence="4">
    <location>
        <begin position="8"/>
        <end position="68"/>
    </location>
</feature>
<proteinExistence type="predicted"/>
<dbReference type="InterPro" id="IPR001647">
    <property type="entry name" value="HTH_TetR"/>
</dbReference>
<dbReference type="EMBL" id="JACSNX010000003">
    <property type="protein sequence ID" value="MBM6850694.1"/>
    <property type="molecule type" value="Genomic_DNA"/>
</dbReference>
<dbReference type="Gene3D" id="1.10.357.10">
    <property type="entry name" value="Tetracycline Repressor, domain 2"/>
    <property type="match status" value="1"/>
</dbReference>
<name>A0ABS2FSV0_9FIRM</name>
<gene>
    <name evidence="5" type="ORF">H9X91_04475</name>
</gene>
<evidence type="ECO:0000313" key="5">
    <source>
        <dbReference type="EMBL" id="MBM6850694.1"/>
    </source>
</evidence>
<accession>A0ABS2FSV0</accession>
<reference evidence="5 6" key="1">
    <citation type="journal article" date="2021" name="Sci. Rep.">
        <title>The distribution of antibiotic resistance genes in chicken gut microbiota commensals.</title>
        <authorList>
            <person name="Juricova H."/>
            <person name="Matiasovicova J."/>
            <person name="Kubasova T."/>
            <person name="Cejkova D."/>
            <person name="Rychlik I."/>
        </authorList>
    </citation>
    <scope>NUCLEOTIDE SEQUENCE [LARGE SCALE GENOMIC DNA]</scope>
    <source>
        <strain evidence="5 6">An411</strain>
    </source>
</reference>
<sequence>MTQKERQERSREEIYQAALEEFGTSGYDNVNMERICGNHGISKGMMYHYYSSKDALFLLCVERTFAELKDYVEQHAELLDGQDTLNDIREYFLIREHFFQQNPREKMIFETAMLRPPKLLAEQIHQLRAPIRRMNREFLRRLVGKMPLRPGLDQEKATRYLESVGYFFQNVASCYYQSGKTGTDLHAVLEQAGEMLDLFLFGVLRQPGCPADPLQPGDGPDPAGSGGAA</sequence>
<dbReference type="Pfam" id="PF00440">
    <property type="entry name" value="TetR_N"/>
    <property type="match status" value="1"/>
</dbReference>
<dbReference type="InterPro" id="IPR036271">
    <property type="entry name" value="Tet_transcr_reg_TetR-rel_C_sf"/>
</dbReference>
<dbReference type="PROSITE" id="PS50977">
    <property type="entry name" value="HTH_TETR_2"/>
    <property type="match status" value="1"/>
</dbReference>
<keyword evidence="6" id="KW-1185">Reference proteome</keyword>
<evidence type="ECO:0000256" key="3">
    <source>
        <dbReference type="SAM" id="MobiDB-lite"/>
    </source>
</evidence>
<dbReference type="PRINTS" id="PR00455">
    <property type="entry name" value="HTHTETR"/>
</dbReference>
<dbReference type="PANTHER" id="PTHR30055:SF226">
    <property type="entry name" value="HTH-TYPE TRANSCRIPTIONAL REGULATOR PKSA"/>
    <property type="match status" value="1"/>
</dbReference>
<evidence type="ECO:0000256" key="2">
    <source>
        <dbReference type="PROSITE-ProRule" id="PRU00335"/>
    </source>
</evidence>
<protein>
    <submittedName>
        <fullName evidence="5">TetR/AcrR family transcriptional regulator</fullName>
    </submittedName>
</protein>